<dbReference type="Pfam" id="PF03460">
    <property type="entry name" value="NIR_SIR_ferr"/>
    <property type="match status" value="2"/>
</dbReference>
<dbReference type="InterPro" id="IPR006067">
    <property type="entry name" value="NO2/SO3_Rdtase_4Fe4S_dom"/>
</dbReference>
<keyword evidence="6" id="KW-0411">Iron-sulfur</keyword>
<keyword evidence="1" id="KW-0004">4Fe-4S</keyword>
<dbReference type="Gene3D" id="3.30.413.10">
    <property type="entry name" value="Sulfite Reductase Hemoprotein, domain 1"/>
    <property type="match status" value="2"/>
</dbReference>
<keyword evidence="3" id="KW-0479">Metal-binding</keyword>
<keyword evidence="4" id="KW-0560">Oxidoreductase</keyword>
<name>A0ABP8C6Z5_9FLAO</name>
<proteinExistence type="predicted"/>
<dbReference type="InterPro" id="IPR045854">
    <property type="entry name" value="NO2/SO3_Rdtase_4Fe4S_sf"/>
</dbReference>
<evidence type="ECO:0000256" key="6">
    <source>
        <dbReference type="ARBA" id="ARBA00023014"/>
    </source>
</evidence>
<evidence type="ECO:0000256" key="2">
    <source>
        <dbReference type="ARBA" id="ARBA00022617"/>
    </source>
</evidence>
<dbReference type="PANTHER" id="PTHR32439">
    <property type="entry name" value="FERREDOXIN--NITRITE REDUCTASE, CHLOROPLASTIC"/>
    <property type="match status" value="1"/>
</dbReference>
<dbReference type="EMBL" id="BAABCA010000003">
    <property type="protein sequence ID" value="GAA4234421.1"/>
    <property type="molecule type" value="Genomic_DNA"/>
</dbReference>
<dbReference type="InterPro" id="IPR007842">
    <property type="entry name" value="HEPN_dom"/>
</dbReference>
<dbReference type="InterPro" id="IPR006066">
    <property type="entry name" value="NO2/SO3_Rdtase_FeS/sirohaem_BS"/>
</dbReference>
<evidence type="ECO:0000259" key="8">
    <source>
        <dbReference type="Pfam" id="PF03460"/>
    </source>
</evidence>
<keyword evidence="5" id="KW-0408">Iron</keyword>
<dbReference type="Gene3D" id="1.20.120.330">
    <property type="entry name" value="Nucleotidyltransferases domain 2"/>
    <property type="match status" value="1"/>
</dbReference>
<dbReference type="PRINTS" id="PR00397">
    <property type="entry name" value="SIROHAEM"/>
</dbReference>
<evidence type="ECO:0000259" key="7">
    <source>
        <dbReference type="Pfam" id="PF01077"/>
    </source>
</evidence>
<dbReference type="Pfam" id="PF05168">
    <property type="entry name" value="HEPN"/>
    <property type="match status" value="1"/>
</dbReference>
<evidence type="ECO:0000256" key="5">
    <source>
        <dbReference type="ARBA" id="ARBA00023004"/>
    </source>
</evidence>
<keyword evidence="11" id="KW-1185">Reference proteome</keyword>
<dbReference type="Gene3D" id="3.90.480.10">
    <property type="entry name" value="Sulfite Reductase Hemoprotein,Domain 2"/>
    <property type="match status" value="1"/>
</dbReference>
<feature type="domain" description="Nitrite/Sulfite reductase ferredoxin-like" evidence="8">
    <location>
        <begin position="47"/>
        <end position="113"/>
    </location>
</feature>
<feature type="domain" description="HEPN" evidence="9">
    <location>
        <begin position="583"/>
        <end position="650"/>
    </location>
</feature>
<dbReference type="PANTHER" id="PTHR32439:SF9">
    <property type="entry name" value="BLR3264 PROTEIN"/>
    <property type="match status" value="1"/>
</dbReference>
<evidence type="ECO:0000313" key="10">
    <source>
        <dbReference type="EMBL" id="GAA4234421.1"/>
    </source>
</evidence>
<evidence type="ECO:0000256" key="1">
    <source>
        <dbReference type="ARBA" id="ARBA00022485"/>
    </source>
</evidence>
<evidence type="ECO:0000313" key="11">
    <source>
        <dbReference type="Proteomes" id="UP001501496"/>
    </source>
</evidence>
<dbReference type="Proteomes" id="UP001501496">
    <property type="component" value="Unassembled WGS sequence"/>
</dbReference>
<dbReference type="SUPFAM" id="SSF55124">
    <property type="entry name" value="Nitrite/Sulfite reductase N-terminal domain-like"/>
    <property type="match status" value="2"/>
</dbReference>
<sequence length="699" mass="78395">MQSFETEIENPIVQKDIIELAKKIELFHNGKIDEEKFRSLRLARGVYGQRQEGVQMIRIKVPYGKLKSNQLRRIAAVSDEYSRGRLHITTRQDIQIHYVDLNRTPELWAELEKDEVTVREACGNVVRNVTASETAGIDVKEPFDVSPYADALYKFFLRNPICQEMGRKFKVSFSSTDEDTGLSYLHDIGYIAKEKDGVRGFKVMVAGGLGSQPRHADVLYDFIETDKIIPLMEGVLRVFDRYGERKSRAKARMKFLVKDIGLEAFKELIAEEQKAIEFKTVAIDADAYVASKAVSVKAPQVEIKDQEAFNLWKSTNLIPQKQEGFVAIGVKVLLGDFYTDKARLLANLVDEFAAGEVRLTLRQNIVIPFVKEDLVPYFYQELEKLGFVEAGYNKAVDITACPGTDTCNLGIASSTGIAVELERMLKAEYPQYLKNQDLVIKISGCMNACGQHNMANIGFQGMTVRTPEKLVAPALQVLLGGGNKGDGNATFADKVVKVPSRRGPEALRRILNDFEANANGKEFADYYQEKGEKYFYNILNDLQDITNLTQEDFIDWGENEKYVKEIGIGECAGVVIDLIATLFFESEEKIDDAKASFENEVYSGAIYLAYQSLVNSAKALLLAENKKTNTHAGIIKQFDEFFVESGKIELGASFSDLIYQINKNAPTKDFALNYISSADKFLAAVRAFREAEQAKAQAN</sequence>
<evidence type="ECO:0000259" key="9">
    <source>
        <dbReference type="Pfam" id="PF05168"/>
    </source>
</evidence>
<evidence type="ECO:0000256" key="4">
    <source>
        <dbReference type="ARBA" id="ARBA00023002"/>
    </source>
</evidence>
<comment type="caution">
    <text evidence="10">The sequence shown here is derived from an EMBL/GenBank/DDBJ whole genome shotgun (WGS) entry which is preliminary data.</text>
</comment>
<feature type="domain" description="Nitrite/sulphite reductase 4Fe-4S" evidence="7">
    <location>
        <begin position="122"/>
        <end position="272"/>
    </location>
</feature>
<reference evidence="11" key="1">
    <citation type="journal article" date="2019" name="Int. J. Syst. Evol. Microbiol.">
        <title>The Global Catalogue of Microorganisms (GCM) 10K type strain sequencing project: providing services to taxonomists for standard genome sequencing and annotation.</title>
        <authorList>
            <consortium name="The Broad Institute Genomics Platform"/>
            <consortium name="The Broad Institute Genome Sequencing Center for Infectious Disease"/>
            <person name="Wu L."/>
            <person name="Ma J."/>
        </authorList>
    </citation>
    <scope>NUCLEOTIDE SEQUENCE [LARGE SCALE GENOMIC DNA]</scope>
    <source>
        <strain evidence="11">JCM 17630</strain>
    </source>
</reference>
<feature type="domain" description="Nitrite/sulphite reductase 4Fe-4S" evidence="7">
    <location>
        <begin position="394"/>
        <end position="527"/>
    </location>
</feature>
<organism evidence="10 11">
    <name type="scientific">Postechiella marina</name>
    <dbReference type="NCBI Taxonomy" id="943941"/>
    <lineage>
        <taxon>Bacteria</taxon>
        <taxon>Pseudomonadati</taxon>
        <taxon>Bacteroidota</taxon>
        <taxon>Flavobacteriia</taxon>
        <taxon>Flavobacteriales</taxon>
        <taxon>Flavobacteriaceae</taxon>
        <taxon>Postechiella</taxon>
    </lineage>
</organism>
<gene>
    <name evidence="10" type="ORF">GCM10022291_13760</name>
</gene>
<dbReference type="InterPro" id="IPR051329">
    <property type="entry name" value="NIR_SIR_4Fe-4S"/>
</dbReference>
<evidence type="ECO:0000256" key="3">
    <source>
        <dbReference type="ARBA" id="ARBA00022723"/>
    </source>
</evidence>
<protein>
    <submittedName>
        <fullName evidence="10">Nitrite/sulfite reductase</fullName>
    </submittedName>
</protein>
<dbReference type="SUPFAM" id="SSF56014">
    <property type="entry name" value="Nitrite and sulphite reductase 4Fe-4S domain-like"/>
    <property type="match status" value="2"/>
</dbReference>
<dbReference type="RefSeq" id="WP_344787403.1">
    <property type="nucleotide sequence ID" value="NZ_BAABCA010000003.1"/>
</dbReference>
<feature type="domain" description="Nitrite/Sulfite reductase ferredoxin-like" evidence="8">
    <location>
        <begin position="318"/>
        <end position="384"/>
    </location>
</feature>
<dbReference type="InterPro" id="IPR036136">
    <property type="entry name" value="Nit/Sulf_reduc_fer-like_dom_sf"/>
</dbReference>
<keyword evidence="2" id="KW-0349">Heme</keyword>
<dbReference type="Pfam" id="PF01077">
    <property type="entry name" value="NIR_SIR"/>
    <property type="match status" value="2"/>
</dbReference>
<accession>A0ABP8C6Z5</accession>
<dbReference type="InterPro" id="IPR005117">
    <property type="entry name" value="NiRdtase/SiRdtase_haem-b_fer"/>
</dbReference>